<protein>
    <recommendedName>
        <fullName evidence="2">FHA domain-containing protein</fullName>
    </recommendedName>
</protein>
<evidence type="ECO:0000313" key="4">
    <source>
        <dbReference type="Proteomes" id="UP000033140"/>
    </source>
</evidence>
<dbReference type="PANTHER" id="PTHR23308">
    <property type="entry name" value="NUCLEAR INHIBITOR OF PROTEIN PHOSPHATASE-1"/>
    <property type="match status" value="1"/>
</dbReference>
<feature type="compositionally biased region" description="Basic and acidic residues" evidence="1">
    <location>
        <begin position="1"/>
        <end position="10"/>
    </location>
</feature>
<dbReference type="AlphaFoldDB" id="A0A0E9NSM6"/>
<keyword evidence="4" id="KW-1185">Reference proteome</keyword>
<name>A0A0E9NSM6_SAICN</name>
<evidence type="ECO:0000259" key="2">
    <source>
        <dbReference type="PROSITE" id="PS50006"/>
    </source>
</evidence>
<comment type="caution">
    <text evidence="3">The sequence shown here is derived from an EMBL/GenBank/DDBJ whole genome shotgun (WGS) entry which is preliminary data.</text>
</comment>
<reference evidence="3 4" key="3">
    <citation type="journal article" date="2015" name="Genome Announc.">
        <title>Draft Genome Sequence of the Archiascomycetous Yeast Saitoella complicata.</title>
        <authorList>
            <person name="Yamauchi K."/>
            <person name="Kondo S."/>
            <person name="Hamamoto M."/>
            <person name="Takahashi Y."/>
            <person name="Ogura Y."/>
            <person name="Hayashi T."/>
            <person name="Nishida H."/>
        </authorList>
    </citation>
    <scope>NUCLEOTIDE SEQUENCE [LARGE SCALE GENOMIC DNA]</scope>
    <source>
        <strain evidence="3 4">NRRL Y-17804</strain>
    </source>
</reference>
<reference evidence="3 4" key="1">
    <citation type="journal article" date="2011" name="J. Gen. Appl. Microbiol.">
        <title>Draft genome sequencing of the enigmatic yeast Saitoella complicata.</title>
        <authorList>
            <person name="Nishida H."/>
            <person name="Hamamoto M."/>
            <person name="Sugiyama J."/>
        </authorList>
    </citation>
    <scope>NUCLEOTIDE SEQUENCE [LARGE SCALE GENOMIC DNA]</scope>
    <source>
        <strain evidence="3 4">NRRL Y-17804</strain>
    </source>
</reference>
<evidence type="ECO:0000256" key="1">
    <source>
        <dbReference type="SAM" id="MobiDB-lite"/>
    </source>
</evidence>
<evidence type="ECO:0000313" key="3">
    <source>
        <dbReference type="EMBL" id="GAO52681.1"/>
    </source>
</evidence>
<proteinExistence type="predicted"/>
<dbReference type="SMART" id="SM00240">
    <property type="entry name" value="FHA"/>
    <property type="match status" value="1"/>
</dbReference>
<dbReference type="EMBL" id="BACD03000080">
    <property type="protein sequence ID" value="GAO52681.1"/>
    <property type="molecule type" value="Genomic_DNA"/>
</dbReference>
<dbReference type="InterPro" id="IPR000253">
    <property type="entry name" value="FHA_dom"/>
</dbReference>
<sequence length="400" mass="46371">MDSVDRSRDHRSSRRRSRSSKDRRRDERPDRDEEVKKGRVAEAVDRNPLDDRERDRRDRDLRKEGRSRSREGDGDRRRRRDRDSRSRERSPRRRRDDGRMLGSRERSSRHRRDEDQYRERSSDRRRSYRDSRDRRDREKTTDKDSVRDRGDDKSQQSGRSSRQASPPTRPIRPLSDQDTLRPGPGDRGRERDETRSRRSDRSSRQPSPPPSRSVRSSNPLPDQNALRPGASAEGTPAVDDEPKEKPNFNASGLLAAESNTFQGVVLKYHEPPSAAKPTKKWRLYVFKPPASAPVEILSLHAQSAFLIGRDATICDIPLLHPSISKQHAVIQFKWRERVNEYGDRRRDVVPYVIDLESANGTSVNGEVVEGARYVELMVGDLVRFGESTREYVVMCEDVVV</sequence>
<dbReference type="SUPFAM" id="SSF49879">
    <property type="entry name" value="SMAD/FHA domain"/>
    <property type="match status" value="1"/>
</dbReference>
<dbReference type="OMA" id="WQKSCWL"/>
<feature type="compositionally biased region" description="Basic and acidic residues" evidence="1">
    <location>
        <begin position="184"/>
        <end position="203"/>
    </location>
</feature>
<feature type="region of interest" description="Disordered" evidence="1">
    <location>
        <begin position="1"/>
        <end position="249"/>
    </location>
</feature>
<accession>A0A0E9NSM6</accession>
<dbReference type="InterPro" id="IPR008984">
    <property type="entry name" value="SMAD_FHA_dom_sf"/>
</dbReference>
<dbReference type="Proteomes" id="UP000033140">
    <property type="component" value="Unassembled WGS sequence"/>
</dbReference>
<dbReference type="PROSITE" id="PS50006">
    <property type="entry name" value="FHA_DOMAIN"/>
    <property type="match status" value="1"/>
</dbReference>
<dbReference type="STRING" id="698492.A0A0E9NSM6"/>
<gene>
    <name evidence="3" type="ORF">G7K_6752-t1</name>
</gene>
<feature type="compositionally biased region" description="Basic and acidic residues" evidence="1">
    <location>
        <begin position="19"/>
        <end position="154"/>
    </location>
</feature>
<dbReference type="InterPro" id="IPR050923">
    <property type="entry name" value="Cell_Proc_Reg/RNA_Proc"/>
</dbReference>
<dbReference type="Pfam" id="PF00498">
    <property type="entry name" value="FHA"/>
    <property type="match status" value="1"/>
</dbReference>
<reference evidence="3 4" key="2">
    <citation type="journal article" date="2014" name="J. Gen. Appl. Microbiol.">
        <title>The early diverging ascomycetous budding yeast Saitoella complicata has three histone deacetylases belonging to the Clr6, Hos2, and Rpd3 lineages.</title>
        <authorList>
            <person name="Nishida H."/>
            <person name="Matsumoto T."/>
            <person name="Kondo S."/>
            <person name="Hamamoto M."/>
            <person name="Yoshikawa H."/>
        </authorList>
    </citation>
    <scope>NUCLEOTIDE SEQUENCE [LARGE SCALE GENOMIC DNA]</scope>
    <source>
        <strain evidence="3 4">NRRL Y-17804</strain>
    </source>
</reference>
<feature type="compositionally biased region" description="Low complexity" evidence="1">
    <location>
        <begin position="155"/>
        <end position="165"/>
    </location>
</feature>
<organism evidence="3 4">
    <name type="scientific">Saitoella complicata (strain BCRC 22490 / CBS 7301 / JCM 7358 / NBRC 10748 / NRRL Y-17804)</name>
    <dbReference type="NCBI Taxonomy" id="698492"/>
    <lineage>
        <taxon>Eukaryota</taxon>
        <taxon>Fungi</taxon>
        <taxon>Dikarya</taxon>
        <taxon>Ascomycota</taxon>
        <taxon>Taphrinomycotina</taxon>
        <taxon>Taphrinomycotina incertae sedis</taxon>
        <taxon>Saitoella</taxon>
    </lineage>
</organism>
<feature type="domain" description="FHA" evidence="2">
    <location>
        <begin position="305"/>
        <end position="368"/>
    </location>
</feature>
<dbReference type="Gene3D" id="2.60.200.20">
    <property type="match status" value="1"/>
</dbReference>